<gene>
    <name evidence="2" type="ORF">F2P81_000775</name>
</gene>
<evidence type="ECO:0000313" key="2">
    <source>
        <dbReference type="EMBL" id="KAF0047142.1"/>
    </source>
</evidence>
<comment type="caution">
    <text evidence="2">The sequence shown here is derived from an EMBL/GenBank/DDBJ whole genome shotgun (WGS) entry which is preliminary data.</text>
</comment>
<protein>
    <submittedName>
        <fullName evidence="2">Uncharacterized protein</fullName>
    </submittedName>
</protein>
<dbReference type="Proteomes" id="UP000438429">
    <property type="component" value="Unassembled WGS sequence"/>
</dbReference>
<feature type="transmembrane region" description="Helical" evidence="1">
    <location>
        <begin position="59"/>
        <end position="77"/>
    </location>
</feature>
<evidence type="ECO:0000256" key="1">
    <source>
        <dbReference type="SAM" id="Phobius"/>
    </source>
</evidence>
<keyword evidence="1" id="KW-1133">Transmembrane helix</keyword>
<keyword evidence="1" id="KW-0472">Membrane</keyword>
<sequence length="137" mass="15778">MFCPWSAQIFATFQFAEKFLAAHKQQDGMVQRRFKGPQDFVLLHLTPAVTYSSTQLDGLLHLFPATLLWFMVMLWCVEKQKYIYVYILQSKLSPFTEEQASLKRQEVASGFRCAVSALIDRDTTRFQCCVSPLQPDG</sequence>
<reference evidence="2 3" key="1">
    <citation type="submission" date="2019-06" db="EMBL/GenBank/DDBJ databases">
        <title>Draft genomes of female and male turbot (Scophthalmus maximus).</title>
        <authorList>
            <person name="Xu H."/>
            <person name="Xu X.-W."/>
            <person name="Shao C."/>
            <person name="Chen S."/>
        </authorList>
    </citation>
    <scope>NUCLEOTIDE SEQUENCE [LARGE SCALE GENOMIC DNA]</scope>
    <source>
        <strain evidence="2">Ysfricsl-2016a</strain>
        <tissue evidence="2">Blood</tissue>
    </source>
</reference>
<proteinExistence type="predicted"/>
<keyword evidence="1" id="KW-0812">Transmembrane</keyword>
<dbReference type="EMBL" id="VEVO01000001">
    <property type="protein sequence ID" value="KAF0047142.1"/>
    <property type="molecule type" value="Genomic_DNA"/>
</dbReference>
<name>A0A6A4TYN7_SCOMX</name>
<evidence type="ECO:0000313" key="3">
    <source>
        <dbReference type="Proteomes" id="UP000438429"/>
    </source>
</evidence>
<organism evidence="2 3">
    <name type="scientific">Scophthalmus maximus</name>
    <name type="common">Turbot</name>
    <name type="synonym">Psetta maxima</name>
    <dbReference type="NCBI Taxonomy" id="52904"/>
    <lineage>
        <taxon>Eukaryota</taxon>
        <taxon>Metazoa</taxon>
        <taxon>Chordata</taxon>
        <taxon>Craniata</taxon>
        <taxon>Vertebrata</taxon>
        <taxon>Euteleostomi</taxon>
        <taxon>Actinopterygii</taxon>
        <taxon>Neopterygii</taxon>
        <taxon>Teleostei</taxon>
        <taxon>Neoteleostei</taxon>
        <taxon>Acanthomorphata</taxon>
        <taxon>Carangaria</taxon>
        <taxon>Pleuronectiformes</taxon>
        <taxon>Pleuronectoidei</taxon>
        <taxon>Scophthalmidae</taxon>
        <taxon>Scophthalmus</taxon>
    </lineage>
</organism>
<accession>A0A6A4TYN7</accession>
<dbReference type="AlphaFoldDB" id="A0A6A4TYN7"/>